<name>A0A8B6BR70_MYTGA</name>
<proteinExistence type="predicted"/>
<comment type="caution">
    <text evidence="2">The sequence shown here is derived from an EMBL/GenBank/DDBJ whole genome shotgun (WGS) entry which is preliminary data.</text>
</comment>
<protein>
    <submittedName>
        <fullName evidence="2">Uncharacterized protein</fullName>
    </submittedName>
</protein>
<feature type="region of interest" description="Disordered" evidence="1">
    <location>
        <begin position="74"/>
        <end position="95"/>
    </location>
</feature>
<organism evidence="2 3">
    <name type="scientific">Mytilus galloprovincialis</name>
    <name type="common">Mediterranean mussel</name>
    <dbReference type="NCBI Taxonomy" id="29158"/>
    <lineage>
        <taxon>Eukaryota</taxon>
        <taxon>Metazoa</taxon>
        <taxon>Spiralia</taxon>
        <taxon>Lophotrochozoa</taxon>
        <taxon>Mollusca</taxon>
        <taxon>Bivalvia</taxon>
        <taxon>Autobranchia</taxon>
        <taxon>Pteriomorphia</taxon>
        <taxon>Mytilida</taxon>
        <taxon>Mytiloidea</taxon>
        <taxon>Mytilidae</taxon>
        <taxon>Mytilinae</taxon>
        <taxon>Mytilus</taxon>
    </lineage>
</organism>
<evidence type="ECO:0000313" key="2">
    <source>
        <dbReference type="EMBL" id="VDH93894.1"/>
    </source>
</evidence>
<evidence type="ECO:0000313" key="3">
    <source>
        <dbReference type="Proteomes" id="UP000596742"/>
    </source>
</evidence>
<dbReference type="EMBL" id="UYJE01000513">
    <property type="protein sequence ID" value="VDH93894.1"/>
    <property type="molecule type" value="Genomic_DNA"/>
</dbReference>
<dbReference type="AlphaFoldDB" id="A0A8B6BR70"/>
<dbReference type="Proteomes" id="UP000596742">
    <property type="component" value="Unassembled WGS sequence"/>
</dbReference>
<sequence length="95" mass="10185">MKCLSSLHDRGIKESKASNISAVLKEDLKAATEESSIELTESYSEIIKTASDDIGTEATDMNDLRTVVDQDTPVISPSATEGTAIESCGDFRKTS</sequence>
<keyword evidence="3" id="KW-1185">Reference proteome</keyword>
<evidence type="ECO:0000256" key="1">
    <source>
        <dbReference type="SAM" id="MobiDB-lite"/>
    </source>
</evidence>
<accession>A0A8B6BR70</accession>
<reference evidence="2" key="1">
    <citation type="submission" date="2018-11" db="EMBL/GenBank/DDBJ databases">
        <authorList>
            <person name="Alioto T."/>
            <person name="Alioto T."/>
        </authorList>
    </citation>
    <scope>NUCLEOTIDE SEQUENCE</scope>
</reference>
<gene>
    <name evidence="2" type="ORF">MGAL_10B012363</name>
</gene>